<reference evidence="1" key="1">
    <citation type="submission" date="2014-09" db="EMBL/GenBank/DDBJ databases">
        <authorList>
            <person name="Magalhaes I.L.F."/>
            <person name="Oliveira U."/>
            <person name="Santos F.R."/>
            <person name="Vidigal T.H.D.A."/>
            <person name="Brescovit A.D."/>
            <person name="Santos A.J."/>
        </authorList>
    </citation>
    <scope>NUCLEOTIDE SEQUENCE</scope>
    <source>
        <tissue evidence="1">Shoot tissue taken approximately 20 cm above the soil surface</tissue>
    </source>
</reference>
<proteinExistence type="predicted"/>
<sequence length="30" mass="3280">MPIAKAGGVLLLLCLCLDRRQGSGFVHTYF</sequence>
<protein>
    <submittedName>
        <fullName evidence="1">Uncharacterized protein</fullName>
    </submittedName>
</protein>
<reference evidence="1" key="2">
    <citation type="journal article" date="2015" name="Data Brief">
        <title>Shoot transcriptome of the giant reed, Arundo donax.</title>
        <authorList>
            <person name="Barrero R.A."/>
            <person name="Guerrero F.D."/>
            <person name="Moolhuijzen P."/>
            <person name="Goolsby J.A."/>
            <person name="Tidwell J."/>
            <person name="Bellgard S.E."/>
            <person name="Bellgard M.I."/>
        </authorList>
    </citation>
    <scope>NUCLEOTIDE SEQUENCE</scope>
    <source>
        <tissue evidence="1">Shoot tissue taken approximately 20 cm above the soil surface</tissue>
    </source>
</reference>
<accession>A0A0A8ZIH2</accession>
<dbReference type="AlphaFoldDB" id="A0A0A8ZIH2"/>
<dbReference type="EMBL" id="GBRH01263253">
    <property type="protein sequence ID" value="JAD34642.1"/>
    <property type="molecule type" value="Transcribed_RNA"/>
</dbReference>
<organism evidence="1">
    <name type="scientific">Arundo donax</name>
    <name type="common">Giant reed</name>
    <name type="synonym">Donax arundinaceus</name>
    <dbReference type="NCBI Taxonomy" id="35708"/>
    <lineage>
        <taxon>Eukaryota</taxon>
        <taxon>Viridiplantae</taxon>
        <taxon>Streptophyta</taxon>
        <taxon>Embryophyta</taxon>
        <taxon>Tracheophyta</taxon>
        <taxon>Spermatophyta</taxon>
        <taxon>Magnoliopsida</taxon>
        <taxon>Liliopsida</taxon>
        <taxon>Poales</taxon>
        <taxon>Poaceae</taxon>
        <taxon>PACMAD clade</taxon>
        <taxon>Arundinoideae</taxon>
        <taxon>Arundineae</taxon>
        <taxon>Arundo</taxon>
    </lineage>
</organism>
<name>A0A0A8ZIH2_ARUDO</name>
<evidence type="ECO:0000313" key="1">
    <source>
        <dbReference type="EMBL" id="JAD34642.1"/>
    </source>
</evidence>